<comment type="caution">
    <text evidence="2">The sequence shown here is derived from an EMBL/GenBank/DDBJ whole genome shotgun (WGS) entry which is preliminary data.</text>
</comment>
<gene>
    <name evidence="2" type="ORF">SBRY_30382</name>
</gene>
<accession>A0A9W4H0X3</accession>
<evidence type="ECO:0000313" key="2">
    <source>
        <dbReference type="EMBL" id="CAG7639978.1"/>
    </source>
</evidence>
<sequence>MGAWRAVPRAPDGLPSATEGDRFQRRGEPRAQPSPSASPGGAPTRFAHRPVVRLRQEQPLRGGDDPRARWGLGAQFPAPLKSTALRMGTQLRPRGRQEAPPAEGDRPGRRGLKRLAALRKGNAHPRPGGAGGLRKGHAGAGWPGRFEAGTTWQGSAHGRIVACCPDSGRVQPRPGGLQRRGRR</sequence>
<dbReference type="EMBL" id="CAJVAX010000017">
    <property type="protein sequence ID" value="CAG7639978.1"/>
    <property type="molecule type" value="Genomic_DNA"/>
</dbReference>
<keyword evidence="3" id="KW-1185">Reference proteome</keyword>
<dbReference type="AlphaFoldDB" id="A0A9W4H0X3"/>
<protein>
    <submittedName>
        <fullName evidence="2">Uncharacterized protein</fullName>
    </submittedName>
</protein>
<feature type="compositionally biased region" description="Low complexity" evidence="1">
    <location>
        <begin position="168"/>
        <end position="177"/>
    </location>
</feature>
<feature type="compositionally biased region" description="Low complexity" evidence="1">
    <location>
        <begin position="33"/>
        <end position="43"/>
    </location>
</feature>
<organism evidence="2 3">
    <name type="scientific">Actinacidiphila bryophytorum</name>
    <dbReference type="NCBI Taxonomy" id="1436133"/>
    <lineage>
        <taxon>Bacteria</taxon>
        <taxon>Bacillati</taxon>
        <taxon>Actinomycetota</taxon>
        <taxon>Actinomycetes</taxon>
        <taxon>Kitasatosporales</taxon>
        <taxon>Streptomycetaceae</taxon>
        <taxon>Actinacidiphila</taxon>
    </lineage>
</organism>
<feature type="compositionally biased region" description="Basic residues" evidence="1">
    <location>
        <begin position="109"/>
        <end position="123"/>
    </location>
</feature>
<feature type="region of interest" description="Disordered" evidence="1">
    <location>
        <begin position="1"/>
        <end position="183"/>
    </location>
</feature>
<proteinExistence type="predicted"/>
<reference evidence="2" key="1">
    <citation type="submission" date="2021-06" db="EMBL/GenBank/DDBJ databases">
        <authorList>
            <person name="Arsene-Ploetze F."/>
        </authorList>
    </citation>
    <scope>NUCLEOTIDE SEQUENCE</scope>
    <source>
        <strain evidence="2">SBRY1</strain>
    </source>
</reference>
<evidence type="ECO:0000256" key="1">
    <source>
        <dbReference type="SAM" id="MobiDB-lite"/>
    </source>
</evidence>
<feature type="compositionally biased region" description="Basic and acidic residues" evidence="1">
    <location>
        <begin position="54"/>
        <end position="68"/>
    </location>
</feature>
<evidence type="ECO:0000313" key="3">
    <source>
        <dbReference type="Proteomes" id="UP001153328"/>
    </source>
</evidence>
<feature type="compositionally biased region" description="Basic and acidic residues" evidence="1">
    <location>
        <begin position="19"/>
        <end position="29"/>
    </location>
</feature>
<dbReference type="Proteomes" id="UP001153328">
    <property type="component" value="Unassembled WGS sequence"/>
</dbReference>
<name>A0A9W4H0X3_9ACTN</name>
<feature type="compositionally biased region" description="Gly residues" evidence="1">
    <location>
        <begin position="128"/>
        <end position="142"/>
    </location>
</feature>